<dbReference type="AlphaFoldDB" id="A0A1V0B7J3"/>
<dbReference type="InterPro" id="IPR029058">
    <property type="entry name" value="AB_hydrolase_fold"/>
</dbReference>
<dbReference type="Gene3D" id="3.40.50.1820">
    <property type="entry name" value="alpha/beta hydrolase"/>
    <property type="match status" value="1"/>
</dbReference>
<accession>A0A1V0B7J3</accession>
<keyword evidence="3" id="KW-1185">Reference proteome</keyword>
<dbReference type="InterPro" id="IPR022742">
    <property type="entry name" value="Hydrolase_4"/>
</dbReference>
<dbReference type="Pfam" id="PF12146">
    <property type="entry name" value="Hydrolase_4"/>
    <property type="match status" value="1"/>
</dbReference>
<protein>
    <recommendedName>
        <fullName evidence="1">Serine aminopeptidase S33 domain-containing protein</fullName>
    </recommendedName>
</protein>
<evidence type="ECO:0000259" key="1">
    <source>
        <dbReference type="Pfam" id="PF12146"/>
    </source>
</evidence>
<sequence length="310" mass="34656">MPSRSAIVFETPGNALQVSVDDQVRLHVRHFPGRGGPAILMVHGLVEDGRIFWSRGGQGLAPWLADAGYEVYVADLRGRGESEPPLSRGLQVTQHQLITEDLPALFELIAQRHPNQPWFAISHSWGGVWLASALARQPQWLQYLAGQVHFASKRVIRQRNWRKRLMIDLLWCRVAPLIGLFNGLIPARALGIGSADESRAMLRANLAWMNGGQWRDLEDGFDYALAVKTLAWPPGLYLAGKNDHYLGHVDDVKAFARELGEHDAQVVLLKKGLGCSRNYGHNDLLTHPQATQEHFPLVLDWLGQRAPGYL</sequence>
<evidence type="ECO:0000313" key="3">
    <source>
        <dbReference type="Proteomes" id="UP000243488"/>
    </source>
</evidence>
<gene>
    <name evidence="2" type="ORF">BVH74_14510</name>
</gene>
<proteinExistence type="predicted"/>
<dbReference type="Proteomes" id="UP000243488">
    <property type="component" value="Chromosome"/>
</dbReference>
<name>A0A1V0B7J3_9GAMM</name>
<dbReference type="KEGG" id="ppha:BVH74_14510"/>
<reference evidence="2 3" key="1">
    <citation type="submission" date="2017-03" db="EMBL/GenBank/DDBJ databases">
        <title>Complete genome sequence of the novel DNRA strain Pseudomonas sp. S-6-2 isolated from Chinese polluted river sediment. Journal of Biotechnology.</title>
        <authorList>
            <person name="Li J."/>
            <person name="Xiang F."/>
            <person name="Wang L."/>
            <person name="Xi L."/>
            <person name="Liu J."/>
        </authorList>
    </citation>
    <scope>NUCLEOTIDE SEQUENCE [LARGE SCALE GENOMIC DNA]</scope>
    <source>
        <strain evidence="2 3">S-6-2</strain>
    </source>
</reference>
<evidence type="ECO:0000313" key="2">
    <source>
        <dbReference type="EMBL" id="AQZ95889.1"/>
    </source>
</evidence>
<dbReference type="SUPFAM" id="SSF53474">
    <property type="entry name" value="alpha/beta-Hydrolases"/>
    <property type="match status" value="1"/>
</dbReference>
<dbReference type="STRING" id="1931241.BVH74_14510"/>
<dbReference type="EMBL" id="CP020100">
    <property type="protein sequence ID" value="AQZ95889.1"/>
    <property type="molecule type" value="Genomic_DNA"/>
</dbReference>
<organism evidence="2 3">
    <name type="scientific">Halopseudomonas phragmitis</name>
    <dbReference type="NCBI Taxonomy" id="1931241"/>
    <lineage>
        <taxon>Bacteria</taxon>
        <taxon>Pseudomonadati</taxon>
        <taxon>Pseudomonadota</taxon>
        <taxon>Gammaproteobacteria</taxon>
        <taxon>Pseudomonadales</taxon>
        <taxon>Pseudomonadaceae</taxon>
        <taxon>Halopseudomonas</taxon>
    </lineage>
</organism>
<feature type="domain" description="Serine aminopeptidase S33" evidence="1">
    <location>
        <begin position="38"/>
        <end position="151"/>
    </location>
</feature>
<dbReference type="PANTHER" id="PTHR11005">
    <property type="entry name" value="LYSOSOMAL ACID LIPASE-RELATED"/>
    <property type="match status" value="1"/>
</dbReference>